<name>A0A371DSQ0_9APHY</name>
<accession>A0A371DSQ0</accession>
<feature type="compositionally biased region" description="Basic and acidic residues" evidence="1">
    <location>
        <begin position="104"/>
        <end position="123"/>
    </location>
</feature>
<sequence>MEYKPRYSQPFTLEEARLLAVPIITEEISRLQNSLSHLQRTQEELKEALTTAPGDPDLTEALEENEVVIGSQNERITMLKIVLNEKGIRTSAHYDVQGSPRHQAHVDHIESEAQRDASAESHGRTTTSSPNSESRIDGDTEGVYL</sequence>
<proteinExistence type="predicted"/>
<feature type="region of interest" description="Disordered" evidence="1">
    <location>
        <begin position="95"/>
        <end position="145"/>
    </location>
</feature>
<protein>
    <submittedName>
        <fullName evidence="2">Uncharacterized protein</fullName>
    </submittedName>
</protein>
<dbReference type="EMBL" id="KZ857382">
    <property type="protein sequence ID" value="RDX55572.1"/>
    <property type="molecule type" value="Genomic_DNA"/>
</dbReference>
<evidence type="ECO:0000313" key="2">
    <source>
        <dbReference type="EMBL" id="RDX55572.1"/>
    </source>
</evidence>
<evidence type="ECO:0000256" key="1">
    <source>
        <dbReference type="SAM" id="MobiDB-lite"/>
    </source>
</evidence>
<dbReference type="PANTHER" id="PTHR40422">
    <property type="entry name" value="TRANSLATION MACHINERY-ASSOCIATED PROTEIN 17"/>
    <property type="match status" value="1"/>
</dbReference>
<evidence type="ECO:0000313" key="3">
    <source>
        <dbReference type="Proteomes" id="UP000256964"/>
    </source>
</evidence>
<dbReference type="STRING" id="139420.A0A371DSQ0"/>
<organism evidence="2 3">
    <name type="scientific">Lentinus brumalis</name>
    <dbReference type="NCBI Taxonomy" id="2498619"/>
    <lineage>
        <taxon>Eukaryota</taxon>
        <taxon>Fungi</taxon>
        <taxon>Dikarya</taxon>
        <taxon>Basidiomycota</taxon>
        <taxon>Agaricomycotina</taxon>
        <taxon>Agaricomycetes</taxon>
        <taxon>Polyporales</taxon>
        <taxon>Polyporaceae</taxon>
        <taxon>Lentinus</taxon>
    </lineage>
</organism>
<dbReference type="Proteomes" id="UP000256964">
    <property type="component" value="Unassembled WGS sequence"/>
</dbReference>
<reference evidence="2 3" key="1">
    <citation type="journal article" date="2018" name="Biotechnol. Biofuels">
        <title>Integrative visual omics of the white-rot fungus Polyporus brumalis exposes the biotechnological potential of its oxidative enzymes for delignifying raw plant biomass.</title>
        <authorList>
            <person name="Miyauchi S."/>
            <person name="Rancon A."/>
            <person name="Drula E."/>
            <person name="Hage H."/>
            <person name="Chaduli D."/>
            <person name="Favel A."/>
            <person name="Grisel S."/>
            <person name="Henrissat B."/>
            <person name="Herpoel-Gimbert I."/>
            <person name="Ruiz-Duenas F.J."/>
            <person name="Chevret D."/>
            <person name="Hainaut M."/>
            <person name="Lin J."/>
            <person name="Wang M."/>
            <person name="Pangilinan J."/>
            <person name="Lipzen A."/>
            <person name="Lesage-Meessen L."/>
            <person name="Navarro D."/>
            <person name="Riley R."/>
            <person name="Grigoriev I.V."/>
            <person name="Zhou S."/>
            <person name="Raouche S."/>
            <person name="Rosso M.N."/>
        </authorList>
    </citation>
    <scope>NUCLEOTIDE SEQUENCE [LARGE SCALE GENOMIC DNA]</scope>
    <source>
        <strain evidence="2 3">BRFM 1820</strain>
    </source>
</reference>
<feature type="compositionally biased region" description="Polar residues" evidence="1">
    <location>
        <begin position="124"/>
        <end position="133"/>
    </location>
</feature>
<gene>
    <name evidence="2" type="ORF">OH76DRAFT_1371866</name>
</gene>
<dbReference type="OrthoDB" id="548474at2759"/>
<keyword evidence="3" id="KW-1185">Reference proteome</keyword>
<dbReference type="GO" id="GO:0070682">
    <property type="term" value="P:proteasome regulatory particle assembly"/>
    <property type="evidence" value="ECO:0007669"/>
    <property type="project" value="InterPro"/>
</dbReference>
<dbReference type="InterPro" id="IPR038966">
    <property type="entry name" value="TMA17"/>
</dbReference>
<dbReference type="AlphaFoldDB" id="A0A371DSQ0"/>
<dbReference type="GO" id="GO:0030674">
    <property type="term" value="F:protein-macromolecule adaptor activity"/>
    <property type="evidence" value="ECO:0007669"/>
    <property type="project" value="TreeGrafter"/>
</dbReference>
<dbReference type="PANTHER" id="PTHR40422:SF1">
    <property type="entry name" value="TRANSLATION MACHINERY-ASSOCIATED PROTEIN 17"/>
    <property type="match status" value="1"/>
</dbReference>